<dbReference type="SUPFAM" id="SSF48208">
    <property type="entry name" value="Six-hairpin glycosidases"/>
    <property type="match status" value="1"/>
</dbReference>
<name>A0A6M0K1B3_9GAMM</name>
<feature type="domain" description="Glycosyl hydrolase 94 supersandwich" evidence="3">
    <location>
        <begin position="8"/>
        <end position="271"/>
    </location>
</feature>
<dbReference type="InterPro" id="IPR012341">
    <property type="entry name" value="6hp_glycosidase-like_sf"/>
</dbReference>
<dbReference type="Gene3D" id="2.60.420.10">
    <property type="entry name" value="Maltose phosphorylase, domain 3"/>
    <property type="match status" value="1"/>
</dbReference>
<dbReference type="GO" id="GO:0030246">
    <property type="term" value="F:carbohydrate binding"/>
    <property type="evidence" value="ECO:0007669"/>
    <property type="project" value="InterPro"/>
</dbReference>
<comment type="caution">
    <text evidence="5">The sequence shown here is derived from an EMBL/GenBank/DDBJ whole genome shotgun (WGS) entry which is preliminary data.</text>
</comment>
<dbReference type="Gene3D" id="1.50.10.10">
    <property type="match status" value="1"/>
</dbReference>
<keyword evidence="2 5" id="KW-0808">Transferase</keyword>
<gene>
    <name evidence="5" type="ORF">G3446_09420</name>
</gene>
<evidence type="ECO:0000256" key="2">
    <source>
        <dbReference type="ARBA" id="ARBA00022679"/>
    </source>
</evidence>
<reference evidence="5 6" key="1">
    <citation type="submission" date="2020-02" db="EMBL/GenBank/DDBJ databases">
        <title>Genome sequences of Thiorhodococcus mannitoliphagus and Thiorhodococcus minor, purple sulfur photosynthetic bacteria in the gammaproteobacterial family, Chromatiaceae.</title>
        <authorList>
            <person name="Aviles F.A."/>
            <person name="Meyer T.E."/>
            <person name="Kyndt J.A."/>
        </authorList>
    </citation>
    <scope>NUCLEOTIDE SEQUENCE [LARGE SCALE GENOMIC DNA]</scope>
    <source>
        <strain evidence="5 6">DSM 11518</strain>
    </source>
</reference>
<dbReference type="GO" id="GO:0016757">
    <property type="term" value="F:glycosyltransferase activity"/>
    <property type="evidence" value="ECO:0007669"/>
    <property type="project" value="UniProtKB-KW"/>
</dbReference>
<dbReference type="InterPro" id="IPR008928">
    <property type="entry name" value="6-hairpin_glycosidase_sf"/>
</dbReference>
<dbReference type="InterPro" id="IPR037018">
    <property type="entry name" value="GH65_N"/>
</dbReference>
<feature type="domain" description="Glycosyl hydrolase 94 catalytic" evidence="4">
    <location>
        <begin position="608"/>
        <end position="1033"/>
    </location>
</feature>
<dbReference type="SMART" id="SM01068">
    <property type="entry name" value="CBM_X"/>
    <property type="match status" value="2"/>
</dbReference>
<keyword evidence="1" id="KW-0328">Glycosyltransferase</keyword>
<dbReference type="InterPro" id="IPR052047">
    <property type="entry name" value="GH94_Enzymes"/>
</dbReference>
<organism evidence="5 6">
    <name type="scientific">Thiorhodococcus minor</name>
    <dbReference type="NCBI Taxonomy" id="57489"/>
    <lineage>
        <taxon>Bacteria</taxon>
        <taxon>Pseudomonadati</taxon>
        <taxon>Pseudomonadota</taxon>
        <taxon>Gammaproteobacteria</taxon>
        <taxon>Chromatiales</taxon>
        <taxon>Chromatiaceae</taxon>
        <taxon>Thiorhodococcus</taxon>
    </lineage>
</organism>
<dbReference type="InterPro" id="IPR011013">
    <property type="entry name" value="Gal_mutarotase_sf_dom"/>
</dbReference>
<dbReference type="AlphaFoldDB" id="A0A6M0K1B3"/>
<accession>A0A6M0K1B3</accession>
<evidence type="ECO:0000259" key="3">
    <source>
        <dbReference type="Pfam" id="PF06165"/>
    </source>
</evidence>
<dbReference type="Pfam" id="PF06165">
    <property type="entry name" value="GH94_b-supersand"/>
    <property type="match status" value="2"/>
</dbReference>
<keyword evidence="6" id="KW-1185">Reference proteome</keyword>
<dbReference type="InterPro" id="IPR033432">
    <property type="entry name" value="GH94_catalytic"/>
</dbReference>
<dbReference type="InterPro" id="IPR010383">
    <property type="entry name" value="Glyco_hydrolase_94_b-supersand"/>
</dbReference>
<evidence type="ECO:0000313" key="6">
    <source>
        <dbReference type="Proteomes" id="UP000483379"/>
    </source>
</evidence>
<dbReference type="SUPFAM" id="SSF74650">
    <property type="entry name" value="Galactose mutarotase-like"/>
    <property type="match status" value="2"/>
</dbReference>
<dbReference type="Proteomes" id="UP000483379">
    <property type="component" value="Unassembled WGS sequence"/>
</dbReference>
<dbReference type="PANTHER" id="PTHR37469">
    <property type="entry name" value="CELLOBIONIC ACID PHOSPHORYLASE-RELATED"/>
    <property type="match status" value="1"/>
</dbReference>
<dbReference type="EMBL" id="JAAIJQ010000022">
    <property type="protein sequence ID" value="NEV62105.1"/>
    <property type="molecule type" value="Genomic_DNA"/>
</dbReference>
<dbReference type="RefSeq" id="WP_164452579.1">
    <property type="nucleotide sequence ID" value="NZ_JAAIJQ010000022.1"/>
</dbReference>
<dbReference type="Gene3D" id="2.70.98.40">
    <property type="entry name" value="Glycoside hydrolase, family 65, N-terminal domain"/>
    <property type="match status" value="2"/>
</dbReference>
<sequence>MSIEDFTLPLGPAADAYRLSNGRLEVVVTDSGAGQTRWQGLALTRWRDDPIQDDLGSLLYLRDLETRHFWSLGYQPTRVVPSVYQTAMLDDRFVLEREDEGVAARLELSLDADKDFERRRLRLTTSSDRPRRIELTSYLEVVLFHVDADVAHPAFAKLFVQTERDAETGALLAHRRPRGDDESWPWMLHALLGAEALEWETDRAAFLGRSCTTSSPAAMRNHRSLSGGLGKVLDPILALRTLVELEPGACTELTWVTGAAADRTAALELLADESIIRPTRQSRPSQPIDDAGDDAIQAPDGVQHFNGYGGFSEDGRAYRILVSRRADGHRHPPQPWINVIANPHFGCLISESGAGYTWSRNSQANRLTPWSNDPVSDPHGEAVYIRDQASGESWSPMPGPRPAPCDYGVEHGFGYTRFSTTHADLAQETTVFVPRQDQVRILRLRIANEGATARRLGLFGYQRLVMASQPSTDGPIVTSIEPERALLRAVNPAAGDFAGGIVFATAVVSGTQVERRSFTCDRLAFLGRHRDPTVPAALELGETLNGRAGAGLDPCFAQQLDVRIAPGAALVCDFLLGEVMDEDALAELLQRYQDAAAVGKALDEACAFWDALVSGVQVETPEPAIDLMLNGWLLYQSLGCRIWARSAFYQSGGAYGYRDQIQDASAFAAIRPDITRDQILLHAAHQLVEGDVLHWWHPPPMERGLRTRFSDDLLWLPYLTAHYVRVTGEGAILDERAPYLTAPELAPGQDEDYLKPEPSGETADLYDHCCRAIDRSLTRGAHGLPLMGTGDWNDGMNRVGREGRGESVWLGFFLHLILSDFLPLCEGRGDRARVERYRAYQADLGQALETSGWDGGWYRRAYYDDGTPLGAASDAECRIDALAQSWSVISGAVPRERAEQALDAMEAELVSQAEGLIRLLTPPFVDTTKDPGYIKGYVAGVRENGGQYSHAACWAVKAIAELGRSERAAPLLAMLSPVSRTRTPAEVSRYRLEPYVVAADVYGASPHVGRGGWSWYTGSAGWWYRVALESVLGVRVENGRTLVVRPCIPASWSGFRVRHRLPDGATTCEIQVERARQDDACALSAALDGSPAPVMDGEVRVTLPERPGSYRLRVRLGASPLSAATV</sequence>
<proteinExistence type="predicted"/>
<evidence type="ECO:0000259" key="4">
    <source>
        <dbReference type="Pfam" id="PF17167"/>
    </source>
</evidence>
<dbReference type="CDD" id="cd11756">
    <property type="entry name" value="GH94N_ChvB_NdvB_1_like"/>
    <property type="match status" value="1"/>
</dbReference>
<feature type="domain" description="Glycosyl hydrolase 94 supersandwich" evidence="3">
    <location>
        <begin position="327"/>
        <end position="594"/>
    </location>
</feature>
<evidence type="ECO:0000313" key="5">
    <source>
        <dbReference type="EMBL" id="NEV62105.1"/>
    </source>
</evidence>
<dbReference type="GO" id="GO:0005975">
    <property type="term" value="P:carbohydrate metabolic process"/>
    <property type="evidence" value="ECO:0007669"/>
    <property type="project" value="InterPro"/>
</dbReference>
<evidence type="ECO:0000256" key="1">
    <source>
        <dbReference type="ARBA" id="ARBA00022676"/>
    </source>
</evidence>
<dbReference type="Pfam" id="PF17167">
    <property type="entry name" value="Glyco_hydro_94"/>
    <property type="match status" value="1"/>
</dbReference>
<dbReference type="InterPro" id="IPR037824">
    <property type="entry name" value="GH94N_2_NdvB"/>
</dbReference>
<dbReference type="PANTHER" id="PTHR37469:SF2">
    <property type="entry name" value="CELLOBIONIC ACID PHOSPHORYLASE"/>
    <property type="match status" value="1"/>
</dbReference>
<protein>
    <submittedName>
        <fullName evidence="5">Glycosyl transferase</fullName>
    </submittedName>
</protein>